<dbReference type="GO" id="GO:0006888">
    <property type="term" value="P:endoplasmic reticulum to Golgi vesicle-mediated transport"/>
    <property type="evidence" value="ECO:0007669"/>
    <property type="project" value="TreeGrafter"/>
</dbReference>
<dbReference type="Pfam" id="PF08229">
    <property type="entry name" value="SHR3_chaperone"/>
    <property type="match status" value="1"/>
</dbReference>
<evidence type="ECO:0000256" key="2">
    <source>
        <dbReference type="SAM" id="Phobius"/>
    </source>
</evidence>
<feature type="compositionally biased region" description="Polar residues" evidence="1">
    <location>
        <begin position="227"/>
        <end position="240"/>
    </location>
</feature>
<feature type="compositionally biased region" description="Low complexity" evidence="1">
    <location>
        <begin position="209"/>
        <end position="225"/>
    </location>
</feature>
<keyword evidence="2" id="KW-0812">Transmembrane</keyword>
<keyword evidence="2" id="KW-0472">Membrane</keyword>
<feature type="transmembrane region" description="Helical" evidence="2">
    <location>
        <begin position="7"/>
        <end position="28"/>
    </location>
</feature>
<reference evidence="3 4" key="1">
    <citation type="submission" date="2019-06" db="EMBL/GenBank/DDBJ databases">
        <title>Wine fermentation using esterase from Monascus purpureus.</title>
        <authorList>
            <person name="Geng C."/>
            <person name="Zhang Y."/>
        </authorList>
    </citation>
    <scope>NUCLEOTIDE SEQUENCE [LARGE SCALE GENOMIC DNA]</scope>
    <source>
        <strain evidence="3">HQ1</strain>
    </source>
</reference>
<feature type="transmembrane region" description="Helical" evidence="2">
    <location>
        <begin position="90"/>
        <end position="108"/>
    </location>
</feature>
<evidence type="ECO:0000313" key="3">
    <source>
        <dbReference type="EMBL" id="TQB76198.1"/>
    </source>
</evidence>
<dbReference type="EMBL" id="VIFY01000011">
    <property type="protein sequence ID" value="TQB76198.1"/>
    <property type="molecule type" value="Genomic_DNA"/>
</dbReference>
<proteinExistence type="predicted"/>
<sequence length="247" mass="26456">MAPKTPSFATFLIVCPTCFFLGIVFSSFPYDYPILWSTEPTTPANYDDIESHLKLLYLSPPLIQRILHIVIFLGLAGIISKLYKPSESNMLFDGASLVLYMCGITVYITNIVKGLRLAAHGKYGNDLAVTPEDTDNILGREDSLKVLAASNTILGLVLVGILVLQAGQWYAERKNAQEEESFRKSQREGAAAGSTGANEEGKKGESVPAKAVEGGEAADVAGAGVSTAVSTAPTPRVTRSSSRKNAR</sequence>
<gene>
    <name evidence="3" type="ORF">MPDQ_000504</name>
</gene>
<feature type="transmembrane region" description="Helical" evidence="2">
    <location>
        <begin position="62"/>
        <end position="83"/>
    </location>
</feature>
<dbReference type="PANTHER" id="PTHR28228:SF1">
    <property type="entry name" value="SECRETORY COMPONENT PROTEIN SHR3"/>
    <property type="match status" value="1"/>
</dbReference>
<evidence type="ECO:0000256" key="1">
    <source>
        <dbReference type="SAM" id="MobiDB-lite"/>
    </source>
</evidence>
<dbReference type="AlphaFoldDB" id="A0A507R3B3"/>
<dbReference type="SMART" id="SM00786">
    <property type="entry name" value="SHR3_chaperone"/>
    <property type="match status" value="1"/>
</dbReference>
<comment type="caution">
    <text evidence="3">The sequence shown here is derived from an EMBL/GenBank/DDBJ whole genome shotgun (WGS) entry which is preliminary data.</text>
</comment>
<dbReference type="PANTHER" id="PTHR28228">
    <property type="entry name" value="SECRETORY COMPONENT PROTEIN SHR3"/>
    <property type="match status" value="1"/>
</dbReference>
<feature type="compositionally biased region" description="Basic and acidic residues" evidence="1">
    <location>
        <begin position="178"/>
        <end position="187"/>
    </location>
</feature>
<dbReference type="OrthoDB" id="5229808at2759"/>
<accession>A0A507R3B3</accession>
<evidence type="ECO:0000313" key="4">
    <source>
        <dbReference type="Proteomes" id="UP000319663"/>
    </source>
</evidence>
<feature type="transmembrane region" description="Helical" evidence="2">
    <location>
        <begin position="146"/>
        <end position="164"/>
    </location>
</feature>
<keyword evidence="4" id="KW-1185">Reference proteome</keyword>
<dbReference type="InterPro" id="IPR013248">
    <property type="entry name" value="Psh3/Shr3"/>
</dbReference>
<keyword evidence="2" id="KW-1133">Transmembrane helix</keyword>
<name>A0A507R3B3_MONPU</name>
<dbReference type="GO" id="GO:0005789">
    <property type="term" value="C:endoplasmic reticulum membrane"/>
    <property type="evidence" value="ECO:0007669"/>
    <property type="project" value="TreeGrafter"/>
</dbReference>
<dbReference type="STRING" id="5098.A0A507R3B3"/>
<organism evidence="3 4">
    <name type="scientific">Monascus purpureus</name>
    <name type="common">Red mold</name>
    <name type="synonym">Monascus anka</name>
    <dbReference type="NCBI Taxonomy" id="5098"/>
    <lineage>
        <taxon>Eukaryota</taxon>
        <taxon>Fungi</taxon>
        <taxon>Dikarya</taxon>
        <taxon>Ascomycota</taxon>
        <taxon>Pezizomycotina</taxon>
        <taxon>Eurotiomycetes</taxon>
        <taxon>Eurotiomycetidae</taxon>
        <taxon>Eurotiales</taxon>
        <taxon>Aspergillaceae</taxon>
        <taxon>Monascus</taxon>
    </lineage>
</organism>
<protein>
    <recommendedName>
        <fullName evidence="5">Secretory component protein shr3</fullName>
    </recommendedName>
</protein>
<evidence type="ECO:0008006" key="5">
    <source>
        <dbReference type="Google" id="ProtNLM"/>
    </source>
</evidence>
<feature type="region of interest" description="Disordered" evidence="1">
    <location>
        <begin position="178"/>
        <end position="247"/>
    </location>
</feature>
<dbReference type="Proteomes" id="UP000319663">
    <property type="component" value="Unassembled WGS sequence"/>
</dbReference>
<dbReference type="GO" id="GO:0051082">
    <property type="term" value="F:unfolded protein binding"/>
    <property type="evidence" value="ECO:0007669"/>
    <property type="project" value="TreeGrafter"/>
</dbReference>